<reference evidence="2" key="2">
    <citation type="submission" date="2019-07" db="EMBL/GenBank/DDBJ databases">
        <authorList>
            <person name="Seetharam A."/>
            <person name="Woodhouse M."/>
            <person name="Cannon E."/>
        </authorList>
    </citation>
    <scope>NUCLEOTIDE SEQUENCE [LARGE SCALE GENOMIC DNA]</scope>
    <source>
        <strain evidence="2">cv. B73</strain>
    </source>
</reference>
<dbReference type="Proteomes" id="UP000007305">
    <property type="component" value="Chromosome 9"/>
</dbReference>
<reference evidence="2" key="3">
    <citation type="submission" date="2021-05" db="UniProtKB">
        <authorList>
            <consortium name="EnsemblPlants"/>
        </authorList>
    </citation>
    <scope>IDENTIFICATION</scope>
    <source>
        <strain evidence="2">cv. B73</strain>
    </source>
</reference>
<evidence type="ECO:0000256" key="1">
    <source>
        <dbReference type="SAM" id="MobiDB-lite"/>
    </source>
</evidence>
<evidence type="ECO:0000313" key="3">
    <source>
        <dbReference type="Proteomes" id="UP000007305"/>
    </source>
</evidence>
<sequence>MCPRWSSPHHHVRSRAASRPHASAFAPGVEPSSLHSASPHCKRIASSSCASPRPRCVCALAQPPAQRPRSLFASASCPTRLVVVQPSSREPRLAIIVTPDARPAPPRRSPSL</sequence>
<feature type="compositionally biased region" description="Basic residues" evidence="1">
    <location>
        <begin position="7"/>
        <end position="18"/>
    </location>
</feature>
<dbReference type="InParanoid" id="A0A804UJJ9"/>
<accession>A0A804UJJ9</accession>
<dbReference type="EnsemblPlants" id="Zm00001eb390000_T001">
    <property type="protein sequence ID" value="Zm00001eb390000_P001"/>
    <property type="gene ID" value="Zm00001eb390000"/>
</dbReference>
<proteinExistence type="predicted"/>
<dbReference type="Gramene" id="Zm00001eb390000_T001">
    <property type="protein sequence ID" value="Zm00001eb390000_P001"/>
    <property type="gene ID" value="Zm00001eb390000"/>
</dbReference>
<evidence type="ECO:0000313" key="2">
    <source>
        <dbReference type="EnsemblPlants" id="Zm00001eb390000_P001"/>
    </source>
</evidence>
<keyword evidence="3" id="KW-1185">Reference proteome</keyword>
<protein>
    <submittedName>
        <fullName evidence="2">Uncharacterized protein</fullName>
    </submittedName>
</protein>
<feature type="region of interest" description="Disordered" evidence="1">
    <location>
        <begin position="1"/>
        <end position="39"/>
    </location>
</feature>
<name>A0A804UJJ9_MAIZE</name>
<dbReference type="AlphaFoldDB" id="A0A804UJJ9"/>
<organism evidence="2 3">
    <name type="scientific">Zea mays</name>
    <name type="common">Maize</name>
    <dbReference type="NCBI Taxonomy" id="4577"/>
    <lineage>
        <taxon>Eukaryota</taxon>
        <taxon>Viridiplantae</taxon>
        <taxon>Streptophyta</taxon>
        <taxon>Embryophyta</taxon>
        <taxon>Tracheophyta</taxon>
        <taxon>Spermatophyta</taxon>
        <taxon>Magnoliopsida</taxon>
        <taxon>Liliopsida</taxon>
        <taxon>Poales</taxon>
        <taxon>Poaceae</taxon>
        <taxon>PACMAD clade</taxon>
        <taxon>Panicoideae</taxon>
        <taxon>Andropogonodae</taxon>
        <taxon>Andropogoneae</taxon>
        <taxon>Tripsacinae</taxon>
        <taxon>Zea</taxon>
    </lineage>
</organism>
<reference evidence="3" key="1">
    <citation type="journal article" date="2009" name="Science">
        <title>The B73 maize genome: complexity, diversity, and dynamics.</title>
        <authorList>
            <person name="Schnable P.S."/>
            <person name="Ware D."/>
            <person name="Fulton R.S."/>
            <person name="Stein J.C."/>
            <person name="Wei F."/>
            <person name="Pasternak S."/>
            <person name="Liang C."/>
            <person name="Zhang J."/>
            <person name="Fulton L."/>
            <person name="Graves T.A."/>
            <person name="Minx P."/>
            <person name="Reily A.D."/>
            <person name="Courtney L."/>
            <person name="Kruchowski S.S."/>
            <person name="Tomlinson C."/>
            <person name="Strong C."/>
            <person name="Delehaunty K."/>
            <person name="Fronick C."/>
            <person name="Courtney B."/>
            <person name="Rock S.M."/>
            <person name="Belter E."/>
            <person name="Du F."/>
            <person name="Kim K."/>
            <person name="Abbott R.M."/>
            <person name="Cotton M."/>
            <person name="Levy A."/>
            <person name="Marchetto P."/>
            <person name="Ochoa K."/>
            <person name="Jackson S.M."/>
            <person name="Gillam B."/>
            <person name="Chen W."/>
            <person name="Yan L."/>
            <person name="Higginbotham J."/>
            <person name="Cardenas M."/>
            <person name="Waligorski J."/>
            <person name="Applebaum E."/>
            <person name="Phelps L."/>
            <person name="Falcone J."/>
            <person name="Kanchi K."/>
            <person name="Thane T."/>
            <person name="Scimone A."/>
            <person name="Thane N."/>
            <person name="Henke J."/>
            <person name="Wang T."/>
            <person name="Ruppert J."/>
            <person name="Shah N."/>
            <person name="Rotter K."/>
            <person name="Hodges J."/>
            <person name="Ingenthron E."/>
            <person name="Cordes M."/>
            <person name="Kohlberg S."/>
            <person name="Sgro J."/>
            <person name="Delgado B."/>
            <person name="Mead K."/>
            <person name="Chinwalla A."/>
            <person name="Leonard S."/>
            <person name="Crouse K."/>
            <person name="Collura K."/>
            <person name="Kudrna D."/>
            <person name="Currie J."/>
            <person name="He R."/>
            <person name="Angelova A."/>
            <person name="Rajasekar S."/>
            <person name="Mueller T."/>
            <person name="Lomeli R."/>
            <person name="Scara G."/>
            <person name="Ko A."/>
            <person name="Delaney K."/>
            <person name="Wissotski M."/>
            <person name="Lopez G."/>
            <person name="Campos D."/>
            <person name="Braidotti M."/>
            <person name="Ashley E."/>
            <person name="Golser W."/>
            <person name="Kim H."/>
            <person name="Lee S."/>
            <person name="Lin J."/>
            <person name="Dujmic Z."/>
            <person name="Kim W."/>
            <person name="Talag J."/>
            <person name="Zuccolo A."/>
            <person name="Fan C."/>
            <person name="Sebastian A."/>
            <person name="Kramer M."/>
            <person name="Spiegel L."/>
            <person name="Nascimento L."/>
            <person name="Zutavern T."/>
            <person name="Miller B."/>
            <person name="Ambroise C."/>
            <person name="Muller S."/>
            <person name="Spooner W."/>
            <person name="Narechania A."/>
            <person name="Ren L."/>
            <person name="Wei S."/>
            <person name="Kumari S."/>
            <person name="Faga B."/>
            <person name="Levy M.J."/>
            <person name="McMahan L."/>
            <person name="Van Buren P."/>
            <person name="Vaughn M.W."/>
            <person name="Ying K."/>
            <person name="Yeh C.-T."/>
            <person name="Emrich S.J."/>
            <person name="Jia Y."/>
            <person name="Kalyanaraman A."/>
            <person name="Hsia A.-P."/>
            <person name="Barbazuk W.B."/>
            <person name="Baucom R.S."/>
            <person name="Brutnell T.P."/>
            <person name="Carpita N.C."/>
            <person name="Chaparro C."/>
            <person name="Chia J.-M."/>
            <person name="Deragon J.-M."/>
            <person name="Estill J.C."/>
            <person name="Fu Y."/>
            <person name="Jeddeloh J.A."/>
            <person name="Han Y."/>
            <person name="Lee H."/>
            <person name="Li P."/>
            <person name="Lisch D.R."/>
            <person name="Liu S."/>
            <person name="Liu Z."/>
            <person name="Nagel D.H."/>
            <person name="McCann M.C."/>
            <person name="SanMiguel P."/>
            <person name="Myers A.M."/>
            <person name="Nettleton D."/>
            <person name="Nguyen J."/>
            <person name="Penning B.W."/>
            <person name="Ponnala L."/>
            <person name="Schneider K.L."/>
            <person name="Schwartz D.C."/>
            <person name="Sharma A."/>
            <person name="Soderlund C."/>
            <person name="Springer N.M."/>
            <person name="Sun Q."/>
            <person name="Wang H."/>
            <person name="Waterman M."/>
            <person name="Westerman R."/>
            <person name="Wolfgruber T.K."/>
            <person name="Yang L."/>
            <person name="Yu Y."/>
            <person name="Zhang L."/>
            <person name="Zhou S."/>
            <person name="Zhu Q."/>
            <person name="Bennetzen J.L."/>
            <person name="Dawe R.K."/>
            <person name="Jiang J."/>
            <person name="Jiang N."/>
            <person name="Presting G.G."/>
            <person name="Wessler S.R."/>
            <person name="Aluru S."/>
            <person name="Martienssen R.A."/>
            <person name="Clifton S.W."/>
            <person name="McCombie W.R."/>
            <person name="Wing R.A."/>
            <person name="Wilson R.K."/>
        </authorList>
    </citation>
    <scope>NUCLEOTIDE SEQUENCE [LARGE SCALE GENOMIC DNA]</scope>
    <source>
        <strain evidence="3">cv. B73</strain>
    </source>
</reference>